<feature type="region of interest" description="Disordered" evidence="2">
    <location>
        <begin position="248"/>
        <end position="293"/>
    </location>
</feature>
<evidence type="ECO:0000256" key="1">
    <source>
        <dbReference type="PROSITE-ProRule" id="PRU00339"/>
    </source>
</evidence>
<feature type="compositionally biased region" description="Basic and acidic residues" evidence="2">
    <location>
        <begin position="25"/>
        <end position="61"/>
    </location>
</feature>
<sequence>EIKPTPTAKIEATKPPAVEVKTEVQVKVSSKEEEHVKITPTKTKSDEHKAKKLFDQILPKDVKKKLPPSPSVNKIEGEGNEKEDDHQEILATAASSSPITSKHQQQQLQEPAIESIRDVSQEDNALEDLSKAPSNRISETFKVIGVDSTVKSRSEPTGLVTKLGGTIVKDGTTTVHETSVVGTYISGKYAQVLKSSSHVIPPKPIPTTIHKQAKSSKSPSASIEPTVLEDGLPLEALFTAPVGQNLVRHSRRPAVSPPFKNRLQRTKTSTPPPPPPTPTDPPQPTKRPASQRASFKLDEAGSELHLELEFGDNDNDEEQRSIAVLPDFPNATVEEVPSSTTPLPPTQEPLSPEKLQQLAFLRLLNPNQPPIVTTTPILTVQTQYETHVIPVFNGQNTIFSTISRPVKTYTSTQYQTSTIALPSLPLPFLPTPQLQPMITSSPVVTQTVVTATNSKVLKLTFGAKTAYTTLYSTTVVPTMLTTYVTTQFAVQPTAAFGAPSPFQAPFFPPFNPFNPYLWLIMMLSSTNNCGDQPYYFGRTCPTFGFNVLPLNIVVQQASRIKIMRHRTFDRCGVHELVSTTRTFTYYEPSSLTLTLTEVTDKTKPQLDRKITVLLSAAGQTQVRNSVLPPAKKLELDSFFEARDVAKTQIESFEEYNDVMEIKVKKAASVFEELENAALEQNKELYWQLRGKLFAGCDCKKFTEEGIRSLAIAVKLNPSSVWSWNLLGQCYYTLNNIEMAIKCFTNALQVAPDLKSLINLSIAIRRQPNRTPQNIQDSLTYAQEAIRLNSHSHTAWMVLGTAHLTSFFGPQRSNVVTLKKALKAHLKLGLFSATPKNQQSTHSKWKLMTRTPSVLRCSFADRSIRQYGFTIRRYPNVKYSLILLMKLPMVQTNRLLLSPTKFRPFWLLC</sequence>
<evidence type="ECO:0000259" key="3">
    <source>
        <dbReference type="Pfam" id="PF15950"/>
    </source>
</evidence>
<dbReference type="SMART" id="SM00028">
    <property type="entry name" value="TPR"/>
    <property type="match status" value="1"/>
</dbReference>
<feature type="non-terminal residue" evidence="4">
    <location>
        <position position="1"/>
    </location>
</feature>
<dbReference type="OrthoDB" id="6430068at2759"/>
<dbReference type="PANTHER" id="PTHR39072">
    <property type="entry name" value="RE48511P"/>
    <property type="match status" value="1"/>
</dbReference>
<dbReference type="InterPro" id="IPR031866">
    <property type="entry name" value="DUF4758"/>
</dbReference>
<evidence type="ECO:0000313" key="5">
    <source>
        <dbReference type="Proteomes" id="UP000479000"/>
    </source>
</evidence>
<dbReference type="Pfam" id="PF15950">
    <property type="entry name" value="DUF4758"/>
    <property type="match status" value="1"/>
</dbReference>
<evidence type="ECO:0000313" key="4">
    <source>
        <dbReference type="EMBL" id="CAA9995341.1"/>
    </source>
</evidence>
<proteinExistence type="predicted"/>
<evidence type="ECO:0000256" key="2">
    <source>
        <dbReference type="SAM" id="MobiDB-lite"/>
    </source>
</evidence>
<dbReference type="InterPro" id="IPR011990">
    <property type="entry name" value="TPR-like_helical_dom_sf"/>
</dbReference>
<dbReference type="InterPro" id="IPR019734">
    <property type="entry name" value="TPR_rpt"/>
</dbReference>
<dbReference type="Pfam" id="PF00515">
    <property type="entry name" value="TPR_1"/>
    <property type="match status" value="1"/>
</dbReference>
<keyword evidence="1" id="KW-0802">TPR repeat</keyword>
<feature type="region of interest" description="Disordered" evidence="2">
    <location>
        <begin position="325"/>
        <end position="350"/>
    </location>
</feature>
<dbReference type="EMBL" id="CADCXU010003287">
    <property type="protein sequence ID" value="CAA9995341.1"/>
    <property type="molecule type" value="Genomic_DNA"/>
</dbReference>
<dbReference type="SUPFAM" id="SSF48452">
    <property type="entry name" value="TPR-like"/>
    <property type="match status" value="1"/>
</dbReference>
<name>A0A6H5G0M0_9HEMI</name>
<feature type="compositionally biased region" description="Polar residues" evidence="2">
    <location>
        <begin position="93"/>
        <end position="109"/>
    </location>
</feature>
<feature type="compositionally biased region" description="Pro residues" evidence="2">
    <location>
        <begin position="270"/>
        <end position="285"/>
    </location>
</feature>
<feature type="region of interest" description="Disordered" evidence="2">
    <location>
        <begin position="204"/>
        <end position="224"/>
    </location>
</feature>
<protein>
    <recommendedName>
        <fullName evidence="3">DUF4758 domain-containing protein</fullName>
    </recommendedName>
</protein>
<gene>
    <name evidence="4" type="ORF">NTEN_LOCUS2132</name>
</gene>
<accession>A0A6H5G0M0</accession>
<dbReference type="Gene3D" id="1.25.40.10">
    <property type="entry name" value="Tetratricopeptide repeat domain"/>
    <property type="match status" value="1"/>
</dbReference>
<dbReference type="PANTHER" id="PTHR39072:SF3">
    <property type="entry name" value="RE48511P"/>
    <property type="match status" value="1"/>
</dbReference>
<dbReference type="AlphaFoldDB" id="A0A6H5G0M0"/>
<organism evidence="4 5">
    <name type="scientific">Nesidiocoris tenuis</name>
    <dbReference type="NCBI Taxonomy" id="355587"/>
    <lineage>
        <taxon>Eukaryota</taxon>
        <taxon>Metazoa</taxon>
        <taxon>Ecdysozoa</taxon>
        <taxon>Arthropoda</taxon>
        <taxon>Hexapoda</taxon>
        <taxon>Insecta</taxon>
        <taxon>Pterygota</taxon>
        <taxon>Neoptera</taxon>
        <taxon>Paraneoptera</taxon>
        <taxon>Hemiptera</taxon>
        <taxon>Heteroptera</taxon>
        <taxon>Panheteroptera</taxon>
        <taxon>Cimicomorpha</taxon>
        <taxon>Miridae</taxon>
        <taxon>Dicyphina</taxon>
        <taxon>Nesidiocoris</taxon>
    </lineage>
</organism>
<feature type="compositionally biased region" description="Basic and acidic residues" evidence="2">
    <location>
        <begin position="75"/>
        <end position="88"/>
    </location>
</feature>
<feature type="repeat" description="TPR" evidence="1">
    <location>
        <begin position="720"/>
        <end position="753"/>
    </location>
</feature>
<feature type="domain" description="DUF4758" evidence="3">
    <location>
        <begin position="109"/>
        <end position="197"/>
    </location>
</feature>
<keyword evidence="5" id="KW-1185">Reference proteome</keyword>
<feature type="region of interest" description="Disordered" evidence="2">
    <location>
        <begin position="25"/>
        <end position="133"/>
    </location>
</feature>
<dbReference type="Proteomes" id="UP000479000">
    <property type="component" value="Unassembled WGS sequence"/>
</dbReference>
<reference evidence="4 5" key="1">
    <citation type="submission" date="2020-02" db="EMBL/GenBank/DDBJ databases">
        <authorList>
            <person name="Ferguson B K."/>
        </authorList>
    </citation>
    <scope>NUCLEOTIDE SEQUENCE [LARGE SCALE GENOMIC DNA]</scope>
</reference>
<dbReference type="PROSITE" id="PS50005">
    <property type="entry name" value="TPR"/>
    <property type="match status" value="1"/>
</dbReference>